<dbReference type="EMBL" id="JAWQEG010001724">
    <property type="protein sequence ID" value="KAK3877092.1"/>
    <property type="molecule type" value="Genomic_DNA"/>
</dbReference>
<gene>
    <name evidence="1" type="ORF">Pcinc_018164</name>
</gene>
<keyword evidence="2" id="KW-1185">Reference proteome</keyword>
<name>A0AAE1FMM1_PETCI</name>
<accession>A0AAE1FMM1</accession>
<comment type="caution">
    <text evidence="1">The sequence shown here is derived from an EMBL/GenBank/DDBJ whole genome shotgun (WGS) entry which is preliminary data.</text>
</comment>
<protein>
    <submittedName>
        <fullName evidence="1">Uncharacterized protein</fullName>
    </submittedName>
</protein>
<evidence type="ECO:0000313" key="2">
    <source>
        <dbReference type="Proteomes" id="UP001286313"/>
    </source>
</evidence>
<reference evidence="1" key="1">
    <citation type="submission" date="2023-10" db="EMBL/GenBank/DDBJ databases">
        <title>Genome assemblies of two species of porcelain crab, Petrolisthes cinctipes and Petrolisthes manimaculis (Anomura: Porcellanidae).</title>
        <authorList>
            <person name="Angst P."/>
        </authorList>
    </citation>
    <scope>NUCLEOTIDE SEQUENCE</scope>
    <source>
        <strain evidence="1">PB745_01</strain>
        <tissue evidence="1">Gill</tissue>
    </source>
</reference>
<dbReference type="AlphaFoldDB" id="A0AAE1FMM1"/>
<evidence type="ECO:0000313" key="1">
    <source>
        <dbReference type="EMBL" id="KAK3877092.1"/>
    </source>
</evidence>
<dbReference type="Proteomes" id="UP001286313">
    <property type="component" value="Unassembled WGS sequence"/>
</dbReference>
<sequence>MSQPLTGLVGSCPLAHNGPGSRVKARGKKKNVWQGSFSLDGAMCVVPGLVGFSYPRTTFSRLASPLHPTVSRAHLIPASL</sequence>
<organism evidence="1 2">
    <name type="scientific">Petrolisthes cinctipes</name>
    <name type="common">Flat porcelain crab</name>
    <dbReference type="NCBI Taxonomy" id="88211"/>
    <lineage>
        <taxon>Eukaryota</taxon>
        <taxon>Metazoa</taxon>
        <taxon>Ecdysozoa</taxon>
        <taxon>Arthropoda</taxon>
        <taxon>Crustacea</taxon>
        <taxon>Multicrustacea</taxon>
        <taxon>Malacostraca</taxon>
        <taxon>Eumalacostraca</taxon>
        <taxon>Eucarida</taxon>
        <taxon>Decapoda</taxon>
        <taxon>Pleocyemata</taxon>
        <taxon>Anomura</taxon>
        <taxon>Galatheoidea</taxon>
        <taxon>Porcellanidae</taxon>
        <taxon>Petrolisthes</taxon>
    </lineage>
</organism>
<proteinExistence type="predicted"/>